<dbReference type="PROSITE" id="PS51720">
    <property type="entry name" value="G_AIG1"/>
    <property type="match status" value="1"/>
</dbReference>
<evidence type="ECO:0000256" key="1">
    <source>
        <dbReference type="ARBA" id="ARBA00008535"/>
    </source>
</evidence>
<dbReference type="InterPro" id="IPR006703">
    <property type="entry name" value="G_AIG1"/>
</dbReference>
<comment type="caution">
    <text evidence="7">The sequence shown here is derived from an EMBL/GenBank/DDBJ whole genome shotgun (WGS) entry which is preliminary data.</text>
</comment>
<sequence>MDIAEIVGEETNDNFEENSEILYIRQKDEATVKGKADKRIFPRRPPLPTSLTTPQSEDKVVVSKERMSNVEGRTGRLSITEEEFKRNIPMRPPPPRMFKEYKERRKKNDLRLVMVGRTGSGKSATGNSIMGIEKYFESKLSSGSVTYECKRGECSQAGRTIVVVDTPGLFDVEIPFEQISREIIRCVTMSTPGPHAFLLVIQIARFTDEELETFNRLFDLFGDGMGKFAILTFTKLDELEGEKSTIEKYLEQATPKLKELLKRCQGRYIAFDNKASEKQKAAKTRSLIHLVDSISGAGEFYSNEMYREAEAAFQRKVVEAEKKIEFEKKKEIEKIESRFIDKINCCKQENKKLEENISEEEAKRSEIEKESKNAEQEIRKLEATLNKIHQKREKEVYLIKKMELKDKNKQAKRLAREKTQHLKYLKFCHQKHHEMKQREQDMEQQRGLSISKAIEDTETKMKEEFKLILDDKINQLTKTMEAKNRQTEVQRERDKRYYEEKQELIRKNEKLQEEMNKKGCMQS</sequence>
<evidence type="ECO:0000256" key="3">
    <source>
        <dbReference type="ARBA" id="ARBA00023134"/>
    </source>
</evidence>
<evidence type="ECO:0000256" key="2">
    <source>
        <dbReference type="ARBA" id="ARBA00022741"/>
    </source>
</evidence>
<evidence type="ECO:0000259" key="6">
    <source>
        <dbReference type="PROSITE" id="PS51720"/>
    </source>
</evidence>
<evidence type="ECO:0000313" key="8">
    <source>
        <dbReference type="Proteomes" id="UP000596742"/>
    </source>
</evidence>
<dbReference type="EMBL" id="UYJE01009917">
    <property type="protein sequence ID" value="VDI78035.1"/>
    <property type="molecule type" value="Genomic_DNA"/>
</dbReference>
<feature type="domain" description="AIG1-type G" evidence="6">
    <location>
        <begin position="107"/>
        <end position="310"/>
    </location>
</feature>
<dbReference type="GO" id="GO:0005525">
    <property type="term" value="F:GTP binding"/>
    <property type="evidence" value="ECO:0007669"/>
    <property type="project" value="UniProtKB-KW"/>
</dbReference>
<dbReference type="AlphaFoldDB" id="A0A8B6HD58"/>
<protein>
    <recommendedName>
        <fullName evidence="6">AIG1-type G domain-containing protein</fullName>
    </recommendedName>
</protein>
<gene>
    <name evidence="7" type="ORF">MGAL_10B007714</name>
</gene>
<reference evidence="7" key="1">
    <citation type="submission" date="2018-11" db="EMBL/GenBank/DDBJ databases">
        <authorList>
            <person name="Alioto T."/>
            <person name="Alioto T."/>
        </authorList>
    </citation>
    <scope>NUCLEOTIDE SEQUENCE</scope>
</reference>
<keyword evidence="3" id="KW-0342">GTP-binding</keyword>
<name>A0A8B6HD58_MYTGA</name>
<accession>A0A8B6HD58</accession>
<dbReference type="PANTHER" id="PTHR10903">
    <property type="entry name" value="GTPASE, IMAP FAMILY MEMBER-RELATED"/>
    <property type="match status" value="1"/>
</dbReference>
<organism evidence="7 8">
    <name type="scientific">Mytilus galloprovincialis</name>
    <name type="common">Mediterranean mussel</name>
    <dbReference type="NCBI Taxonomy" id="29158"/>
    <lineage>
        <taxon>Eukaryota</taxon>
        <taxon>Metazoa</taxon>
        <taxon>Spiralia</taxon>
        <taxon>Lophotrochozoa</taxon>
        <taxon>Mollusca</taxon>
        <taxon>Bivalvia</taxon>
        <taxon>Autobranchia</taxon>
        <taxon>Pteriomorphia</taxon>
        <taxon>Mytilida</taxon>
        <taxon>Mytiloidea</taxon>
        <taxon>Mytilidae</taxon>
        <taxon>Mytilinae</taxon>
        <taxon>Mytilus</taxon>
    </lineage>
</organism>
<feature type="coiled-coil region" evidence="4">
    <location>
        <begin position="310"/>
        <end position="421"/>
    </location>
</feature>
<dbReference type="PANTHER" id="PTHR10903:SF184">
    <property type="entry name" value="GTP-BINDING PROTEIN A"/>
    <property type="match status" value="1"/>
</dbReference>
<dbReference type="CDD" id="cd01852">
    <property type="entry name" value="AIG1"/>
    <property type="match status" value="1"/>
</dbReference>
<dbReference type="Proteomes" id="UP000596742">
    <property type="component" value="Unassembled WGS sequence"/>
</dbReference>
<dbReference type="Gene3D" id="3.40.50.300">
    <property type="entry name" value="P-loop containing nucleotide triphosphate hydrolases"/>
    <property type="match status" value="1"/>
</dbReference>
<comment type="similarity">
    <text evidence="1">Belongs to the TRAFAC class TrmE-Era-EngA-EngB-Septin-like GTPase superfamily. AIG1/Toc34/Toc159-like paraseptin GTPase family. IAN subfamily.</text>
</comment>
<evidence type="ECO:0000256" key="4">
    <source>
        <dbReference type="SAM" id="Coils"/>
    </source>
</evidence>
<dbReference type="FunFam" id="3.40.50.300:FF:000366">
    <property type="entry name" value="GTPase, IMAP family member 2"/>
    <property type="match status" value="1"/>
</dbReference>
<keyword evidence="4" id="KW-0175">Coiled coil</keyword>
<feature type="region of interest" description="Disordered" evidence="5">
    <location>
        <begin position="35"/>
        <end position="57"/>
    </location>
</feature>
<dbReference type="InterPro" id="IPR045058">
    <property type="entry name" value="GIMA/IAN/Toc"/>
</dbReference>
<dbReference type="SUPFAM" id="SSF52540">
    <property type="entry name" value="P-loop containing nucleoside triphosphate hydrolases"/>
    <property type="match status" value="1"/>
</dbReference>
<dbReference type="InterPro" id="IPR027417">
    <property type="entry name" value="P-loop_NTPase"/>
</dbReference>
<feature type="coiled-coil region" evidence="4">
    <location>
        <begin position="473"/>
        <end position="521"/>
    </location>
</feature>
<evidence type="ECO:0000313" key="7">
    <source>
        <dbReference type="EMBL" id="VDI78035.1"/>
    </source>
</evidence>
<dbReference type="Pfam" id="PF04548">
    <property type="entry name" value="AIG1"/>
    <property type="match status" value="1"/>
</dbReference>
<dbReference type="OrthoDB" id="431287at2759"/>
<keyword evidence="8" id="KW-1185">Reference proteome</keyword>
<evidence type="ECO:0000256" key="5">
    <source>
        <dbReference type="SAM" id="MobiDB-lite"/>
    </source>
</evidence>
<keyword evidence="2" id="KW-0547">Nucleotide-binding</keyword>
<proteinExistence type="inferred from homology"/>